<sequence length="344" mass="39378">MKELEELRRQIDSIDEKIVELLAQRMRIVSQVGNVKRRLNQPLTDEKREEQVRLRWMSLAQKNGLPETMVDSLLNLIFLYSKIFEINPSFLKKVVVVGYGGMAKSLVSLFKLSSHEVIVTGRDPYKAEKLAKEFGYAYMDPAQASRWGEFVILALPPSGVLSDFVKGVFPHFSGKVVMDISSSKQAVYGYLEKASSEHGFSYVSVHPLFGPYLYPVGEKIAVIPSKTTKDVDEVIEFWRNCGLVPVKTTLEAHEKAMALVQVLPHFYMLGLSRSLEKLRKEFDVDFTQFETTNFREIYKVVKRVNELKSVILEIQEMNPFSREVRKAGMGELENLFHELDGEKK</sequence>
<dbReference type="Proteomes" id="UP000053480">
    <property type="component" value="Unassembled WGS sequence"/>
</dbReference>
<accession>A0ACC6TPI2</accession>
<evidence type="ECO:0000313" key="1">
    <source>
        <dbReference type="EMBL" id="MEW9491723.1"/>
    </source>
</evidence>
<dbReference type="EC" id="5.4.99.5" evidence="1"/>
<evidence type="ECO:0000313" key="2">
    <source>
        <dbReference type="Proteomes" id="UP000053480"/>
    </source>
</evidence>
<name>A0ACC6TPI2_9CREN</name>
<reference evidence="1" key="1">
    <citation type="submission" date="2024-07" db="EMBL/GenBank/DDBJ databases">
        <title>Metagenome and Metagenome-Assembled Genomes of Archaea from a hot spring from the geothermal field of Los Azufres, Mexico.</title>
        <authorList>
            <person name="Marin-Paredes R."/>
            <person name="Martinez-Romero E."/>
            <person name="Servin-Garciduenas L.E."/>
        </authorList>
    </citation>
    <scope>NUCLEOTIDE SEQUENCE</scope>
    <source>
        <strain evidence="1">AZ1-454</strain>
    </source>
</reference>
<organism evidence="1 2">
    <name type="scientific">Candidatus Aramenus sulfurataquae</name>
    <dbReference type="NCBI Taxonomy" id="1326980"/>
    <lineage>
        <taxon>Archaea</taxon>
        <taxon>Thermoproteota</taxon>
        <taxon>Thermoprotei</taxon>
        <taxon>Sulfolobales</taxon>
        <taxon>Sulfolobaceae</taxon>
        <taxon>Candidatus Aramenus</taxon>
    </lineage>
</organism>
<keyword evidence="1" id="KW-0413">Isomerase</keyword>
<protein>
    <submittedName>
        <fullName evidence="1">Chorismate mutase</fullName>
        <ecNumber evidence="1">5.4.99.5</ecNumber>
    </submittedName>
</protein>
<comment type="caution">
    <text evidence="1">The sequence shown here is derived from an EMBL/GenBank/DDBJ whole genome shotgun (WGS) entry which is preliminary data.</text>
</comment>
<proteinExistence type="predicted"/>
<dbReference type="EMBL" id="JZWS03000006">
    <property type="protein sequence ID" value="MEW9491723.1"/>
    <property type="molecule type" value="Genomic_DNA"/>
</dbReference>
<gene>
    <name evidence="1" type="ORF">TQ35_0005920</name>
</gene>